<dbReference type="SUPFAM" id="SSF89069">
    <property type="entry name" value="N-terminal, cytoplasmic domain of anti-sigmaE factor RseA"/>
    <property type="match status" value="1"/>
</dbReference>
<dbReference type="CDD" id="cd16328">
    <property type="entry name" value="RseA_N"/>
    <property type="match status" value="1"/>
</dbReference>
<dbReference type="InterPro" id="IPR052383">
    <property type="entry name" value="Anti-sigma-E_RseA-like"/>
</dbReference>
<feature type="domain" description="Anti sigma-E protein RseA N-terminal" evidence="1">
    <location>
        <begin position="36"/>
        <end position="106"/>
    </location>
</feature>
<evidence type="ECO:0000313" key="2">
    <source>
        <dbReference type="EMBL" id="GHB08252.1"/>
    </source>
</evidence>
<gene>
    <name evidence="2" type="ORF">GCM10009038_02060</name>
</gene>
<organism evidence="2 3">
    <name type="scientific">Salinicola rhizosphaerae</name>
    <dbReference type="NCBI Taxonomy" id="1443141"/>
    <lineage>
        <taxon>Bacteria</taxon>
        <taxon>Pseudomonadati</taxon>
        <taxon>Pseudomonadota</taxon>
        <taxon>Gammaproteobacteria</taxon>
        <taxon>Oceanospirillales</taxon>
        <taxon>Halomonadaceae</taxon>
        <taxon>Salinicola</taxon>
    </lineage>
</organism>
<protein>
    <submittedName>
        <fullName evidence="2">Sigma factor AlgU negative regulatory protein</fullName>
    </submittedName>
</protein>
<dbReference type="Pfam" id="PF03872">
    <property type="entry name" value="RseA_N"/>
    <property type="match status" value="1"/>
</dbReference>
<dbReference type="InterPro" id="IPR005572">
    <property type="entry name" value="Anti-sigma_E_RseA_N"/>
</dbReference>
<dbReference type="PANTHER" id="PTHR38104">
    <property type="match status" value="1"/>
</dbReference>
<dbReference type="PANTHER" id="PTHR38104:SF1">
    <property type="entry name" value="ANTI-SIGMA-E FACTOR RSEA"/>
    <property type="match status" value="1"/>
</dbReference>
<proteinExistence type="predicted"/>
<evidence type="ECO:0000259" key="1">
    <source>
        <dbReference type="Pfam" id="PF03872"/>
    </source>
</evidence>
<reference evidence="3" key="1">
    <citation type="journal article" date="2019" name="Int. J. Syst. Evol. Microbiol.">
        <title>The Global Catalogue of Microorganisms (GCM) 10K type strain sequencing project: providing services to taxonomists for standard genome sequencing and annotation.</title>
        <authorList>
            <consortium name="The Broad Institute Genomics Platform"/>
            <consortium name="The Broad Institute Genome Sequencing Center for Infectious Disease"/>
            <person name="Wu L."/>
            <person name="Ma J."/>
        </authorList>
    </citation>
    <scope>NUCLEOTIDE SEQUENCE [LARGE SCALE GENOMIC DNA]</scope>
    <source>
        <strain evidence="3">KCTC 32998</strain>
    </source>
</reference>
<sequence>MAVNRRSDGIPETGAIIQHVASRKAECEGVTMKQVHESFSALMDNEADEFDLRRVLKTMKSSPEQSETWRRYHLARSMMQRDRSAVVDADISADVFAAIADEPRPEPLATAEGGKRHSFSFMKGASVAAAVSLMVISGVQVYNGRFGGESGTSDVASTRDGTGAVASFADATPAMEGGATPASMEAPASGGLPMFSVGSGNGVMTVSEPVMQPMFSGAGFGGGESTPEQSPALQAYLQHRAGEASYDGAMPLLRSPGNFAGPLHQIDASGTP</sequence>
<evidence type="ECO:0000313" key="3">
    <source>
        <dbReference type="Proteomes" id="UP000646745"/>
    </source>
</evidence>
<keyword evidence="3" id="KW-1185">Reference proteome</keyword>
<name>A0ABQ3DMN2_9GAMM</name>
<dbReference type="InterPro" id="IPR036147">
    <property type="entry name" value="Anti-sigma_E_RseA_N_sf"/>
</dbReference>
<comment type="caution">
    <text evidence="2">The sequence shown here is derived from an EMBL/GenBank/DDBJ whole genome shotgun (WGS) entry which is preliminary data.</text>
</comment>
<dbReference type="Proteomes" id="UP000646745">
    <property type="component" value="Unassembled WGS sequence"/>
</dbReference>
<accession>A0ABQ3DMN2</accession>
<dbReference type="Gene3D" id="1.10.10.880">
    <property type="entry name" value="Anti sigma-E protein RseA, N-terminal domain"/>
    <property type="match status" value="1"/>
</dbReference>
<dbReference type="EMBL" id="BMZI01000001">
    <property type="protein sequence ID" value="GHB08252.1"/>
    <property type="molecule type" value="Genomic_DNA"/>
</dbReference>